<keyword evidence="3" id="KW-1185">Reference proteome</keyword>
<evidence type="ECO:0000256" key="1">
    <source>
        <dbReference type="SAM" id="Phobius"/>
    </source>
</evidence>
<gene>
    <name evidence="2" type="ORF">ITJ86_06405</name>
</gene>
<name>A0ABS0EH57_9FLAO</name>
<proteinExistence type="predicted"/>
<sequence length="141" mass="16213">MTTLRNKPPISFWIISVLALIWNIVGVMAYLFRAFITDDQIAQLPIEQQAEFLVDYPVWYTAAFALAVFCGALGCFMLLIRKKWAYVLFVFSAIGAIVQHMYLFLNVEMSTTTLIMPIMVILVCLFLIWFSKKSISKGWIK</sequence>
<dbReference type="Proteomes" id="UP000611215">
    <property type="component" value="Unassembled WGS sequence"/>
</dbReference>
<feature type="transmembrane region" description="Helical" evidence="1">
    <location>
        <begin position="12"/>
        <end position="36"/>
    </location>
</feature>
<keyword evidence="1" id="KW-0472">Membrane</keyword>
<feature type="transmembrane region" description="Helical" evidence="1">
    <location>
        <begin position="111"/>
        <end position="131"/>
    </location>
</feature>
<dbReference type="EMBL" id="JADOET010000004">
    <property type="protein sequence ID" value="MBF8149521.1"/>
    <property type="molecule type" value="Genomic_DNA"/>
</dbReference>
<feature type="transmembrane region" description="Helical" evidence="1">
    <location>
        <begin position="86"/>
        <end position="105"/>
    </location>
</feature>
<protein>
    <recommendedName>
        <fullName evidence="4">Sugar transporter</fullName>
    </recommendedName>
</protein>
<organism evidence="2 3">
    <name type="scientific">Winogradskyella marina</name>
    <dbReference type="NCBI Taxonomy" id="2785530"/>
    <lineage>
        <taxon>Bacteria</taxon>
        <taxon>Pseudomonadati</taxon>
        <taxon>Bacteroidota</taxon>
        <taxon>Flavobacteriia</taxon>
        <taxon>Flavobacteriales</taxon>
        <taxon>Flavobacteriaceae</taxon>
        <taxon>Winogradskyella</taxon>
    </lineage>
</organism>
<evidence type="ECO:0000313" key="3">
    <source>
        <dbReference type="Proteomes" id="UP000611215"/>
    </source>
</evidence>
<evidence type="ECO:0000313" key="2">
    <source>
        <dbReference type="EMBL" id="MBF8149521.1"/>
    </source>
</evidence>
<reference evidence="2 3" key="1">
    <citation type="submission" date="2020-11" db="EMBL/GenBank/DDBJ databases">
        <title>Winogradskyella marina sp. nov., isolated from marine sediment.</title>
        <authorList>
            <person name="Bo J."/>
            <person name="Wang S."/>
            <person name="Song X."/>
            <person name="Du Z."/>
        </authorList>
    </citation>
    <scope>NUCLEOTIDE SEQUENCE [LARGE SCALE GENOMIC DNA]</scope>
    <source>
        <strain evidence="2 3">F6397</strain>
    </source>
</reference>
<evidence type="ECO:0008006" key="4">
    <source>
        <dbReference type="Google" id="ProtNLM"/>
    </source>
</evidence>
<dbReference type="RefSeq" id="WP_195870798.1">
    <property type="nucleotide sequence ID" value="NZ_JADOET010000004.1"/>
</dbReference>
<feature type="transmembrane region" description="Helical" evidence="1">
    <location>
        <begin position="56"/>
        <end position="79"/>
    </location>
</feature>
<keyword evidence="1" id="KW-1133">Transmembrane helix</keyword>
<comment type="caution">
    <text evidence="2">The sequence shown here is derived from an EMBL/GenBank/DDBJ whole genome shotgun (WGS) entry which is preliminary data.</text>
</comment>
<keyword evidence="1" id="KW-0812">Transmembrane</keyword>
<accession>A0ABS0EH57</accession>